<feature type="domain" description="HTH cro/C1-type" evidence="2">
    <location>
        <begin position="10"/>
        <end position="63"/>
    </location>
</feature>
<reference evidence="3" key="1">
    <citation type="submission" date="2020-02" db="EMBL/GenBank/DDBJ databases">
        <authorList>
            <person name="Meier V. D."/>
        </authorList>
    </citation>
    <scope>NUCLEOTIDE SEQUENCE</scope>
    <source>
        <strain evidence="3">AVDCRST_MAG01</strain>
    </source>
</reference>
<dbReference type="AlphaFoldDB" id="A0A6J4PPQ8"/>
<dbReference type="InterPro" id="IPR001387">
    <property type="entry name" value="Cro/C1-type_HTH"/>
</dbReference>
<evidence type="ECO:0000256" key="1">
    <source>
        <dbReference type="SAM" id="MobiDB-lite"/>
    </source>
</evidence>
<protein>
    <recommendedName>
        <fullName evidence="2">HTH cro/C1-type domain-containing protein</fullName>
    </recommendedName>
</protein>
<dbReference type="Pfam" id="PF13560">
    <property type="entry name" value="HTH_31"/>
    <property type="match status" value="1"/>
</dbReference>
<evidence type="ECO:0000259" key="2">
    <source>
        <dbReference type="PROSITE" id="PS50943"/>
    </source>
</evidence>
<name>A0A6J4PPQ8_9ACTN</name>
<sequence length="71" mass="7757">MYVELFPDRVKALREERGMSKRGLTVAAGISKTTGRNAERGEPVRSKTARKVAAALGVDPPQRIGRPAQRP</sequence>
<feature type="region of interest" description="Disordered" evidence="1">
    <location>
        <begin position="33"/>
        <end position="71"/>
    </location>
</feature>
<evidence type="ECO:0000313" key="3">
    <source>
        <dbReference type="EMBL" id="CAA9422006.1"/>
    </source>
</evidence>
<dbReference type="EMBL" id="CADCUW010000323">
    <property type="protein sequence ID" value="CAA9422006.1"/>
    <property type="molecule type" value="Genomic_DNA"/>
</dbReference>
<gene>
    <name evidence="3" type="ORF">AVDCRST_MAG01-01-2346</name>
</gene>
<dbReference type="GO" id="GO:0003677">
    <property type="term" value="F:DNA binding"/>
    <property type="evidence" value="ECO:0007669"/>
    <property type="project" value="InterPro"/>
</dbReference>
<organism evidence="3">
    <name type="scientific">uncultured Rubrobacteraceae bacterium</name>
    <dbReference type="NCBI Taxonomy" id="349277"/>
    <lineage>
        <taxon>Bacteria</taxon>
        <taxon>Bacillati</taxon>
        <taxon>Actinomycetota</taxon>
        <taxon>Rubrobacteria</taxon>
        <taxon>Rubrobacterales</taxon>
        <taxon>Rubrobacteraceae</taxon>
        <taxon>environmental samples</taxon>
    </lineage>
</organism>
<accession>A0A6J4PPQ8</accession>
<dbReference type="PROSITE" id="PS50943">
    <property type="entry name" value="HTH_CROC1"/>
    <property type="match status" value="1"/>
</dbReference>
<proteinExistence type="predicted"/>
<dbReference type="SUPFAM" id="SSF47413">
    <property type="entry name" value="lambda repressor-like DNA-binding domains"/>
    <property type="match status" value="1"/>
</dbReference>
<dbReference type="CDD" id="cd00093">
    <property type="entry name" value="HTH_XRE"/>
    <property type="match status" value="1"/>
</dbReference>
<dbReference type="SMART" id="SM00530">
    <property type="entry name" value="HTH_XRE"/>
    <property type="match status" value="1"/>
</dbReference>
<dbReference type="Gene3D" id="1.10.260.40">
    <property type="entry name" value="lambda repressor-like DNA-binding domains"/>
    <property type="match status" value="1"/>
</dbReference>
<dbReference type="InterPro" id="IPR010982">
    <property type="entry name" value="Lambda_DNA-bd_dom_sf"/>
</dbReference>